<protein>
    <recommendedName>
        <fullName evidence="4">Flagellar assembly protein FliH</fullName>
    </recommendedName>
</protein>
<gene>
    <name evidence="12" type="primary">fliH</name>
    <name evidence="12" type="ordered locus">Bpet2145</name>
</gene>
<evidence type="ECO:0000256" key="6">
    <source>
        <dbReference type="ARBA" id="ARBA00022490"/>
    </source>
</evidence>
<name>A9IKU2_BORPD</name>
<dbReference type="NCBIfam" id="NF004270">
    <property type="entry name" value="PRK05687.2-1"/>
    <property type="match status" value="1"/>
</dbReference>
<comment type="function">
    <text evidence="1">Needed for flagellar regrowth and assembly.</text>
</comment>
<dbReference type="GO" id="GO:0044781">
    <property type="term" value="P:bacterial-type flagellum organization"/>
    <property type="evidence" value="ECO:0007669"/>
    <property type="project" value="UniProtKB-KW"/>
</dbReference>
<dbReference type="GO" id="GO:0015031">
    <property type="term" value="P:protein transport"/>
    <property type="evidence" value="ECO:0007669"/>
    <property type="project" value="UniProtKB-KW"/>
</dbReference>
<dbReference type="Proteomes" id="UP000001225">
    <property type="component" value="Chromosome"/>
</dbReference>
<evidence type="ECO:0000259" key="11">
    <source>
        <dbReference type="Pfam" id="PF02108"/>
    </source>
</evidence>
<keyword evidence="5" id="KW-0813">Transport</keyword>
<proteinExistence type="inferred from homology"/>
<dbReference type="InterPro" id="IPR051472">
    <property type="entry name" value="T3SS_Stator/FliH"/>
</dbReference>
<reference evidence="12 13" key="1">
    <citation type="journal article" date="2008" name="BMC Genomics">
        <title>The missing link: Bordetella petrii is endowed with both the metabolic versatility of environmental bacteria and virulence traits of pathogenic Bordetellae.</title>
        <authorList>
            <person name="Gross R."/>
            <person name="Guzman C.A."/>
            <person name="Sebaihia M."/>
            <person name="Martins Dos Santos V.A."/>
            <person name="Pieper D.H."/>
            <person name="Koebnik R."/>
            <person name="Lechner M."/>
            <person name="Bartels D."/>
            <person name="Buhrmester J."/>
            <person name="Choudhuri J.V."/>
            <person name="Ebensen T."/>
            <person name="Gaigalat L."/>
            <person name="Herrmann S."/>
            <person name="Khachane A.N."/>
            <person name="Larisch C."/>
            <person name="Link S."/>
            <person name="Linke B."/>
            <person name="Meyer F."/>
            <person name="Mormann S."/>
            <person name="Nakunst D."/>
            <person name="Rueckert C."/>
            <person name="Schneiker-Bekel S."/>
            <person name="Schulze K."/>
            <person name="Vorhoelter F.J."/>
            <person name="Yevsa T."/>
            <person name="Engle J.T."/>
            <person name="Goldman W.E."/>
            <person name="Puehler A."/>
            <person name="Goebel U.B."/>
            <person name="Goesmann A."/>
            <person name="Bloecker H."/>
            <person name="Kaiser O."/>
            <person name="Martinez-Arias R."/>
        </authorList>
    </citation>
    <scope>NUCLEOTIDE SEQUENCE [LARGE SCALE GENOMIC DNA]</scope>
    <source>
        <strain evidence="13">ATCC BAA-461 / DSM 12804 / CCUG 43448 / CIP 107267 / Se-1111R</strain>
    </source>
</reference>
<comment type="similarity">
    <text evidence="3">Belongs to the FliH family.</text>
</comment>
<evidence type="ECO:0000256" key="1">
    <source>
        <dbReference type="ARBA" id="ARBA00003041"/>
    </source>
</evidence>
<keyword evidence="12" id="KW-0282">Flagellum</keyword>
<evidence type="ECO:0000256" key="9">
    <source>
        <dbReference type="ARBA" id="ARBA00023225"/>
    </source>
</evidence>
<feature type="compositionally biased region" description="Basic and acidic residues" evidence="10">
    <location>
        <begin position="80"/>
        <end position="89"/>
    </location>
</feature>
<keyword evidence="6" id="KW-0963">Cytoplasm</keyword>
<evidence type="ECO:0000256" key="7">
    <source>
        <dbReference type="ARBA" id="ARBA00022795"/>
    </source>
</evidence>
<comment type="subcellular location">
    <subcellularLocation>
        <location evidence="2">Cytoplasm</location>
    </subcellularLocation>
</comment>
<accession>A9IKU2</accession>
<keyword evidence="8" id="KW-0653">Protein transport</keyword>
<evidence type="ECO:0000256" key="2">
    <source>
        <dbReference type="ARBA" id="ARBA00004496"/>
    </source>
</evidence>
<feature type="domain" description="Flagellar assembly protein FliH/Type III secretion system HrpE" evidence="11">
    <location>
        <begin position="115"/>
        <end position="241"/>
    </location>
</feature>
<dbReference type="EMBL" id="AM902716">
    <property type="protein sequence ID" value="CAP42486.1"/>
    <property type="molecule type" value="Genomic_DNA"/>
</dbReference>
<evidence type="ECO:0000256" key="3">
    <source>
        <dbReference type="ARBA" id="ARBA00006602"/>
    </source>
</evidence>
<dbReference type="PRINTS" id="PR01003">
    <property type="entry name" value="FLGFLIH"/>
</dbReference>
<dbReference type="InterPro" id="IPR018035">
    <property type="entry name" value="Flagellar_FliH/T3SS_HrpE"/>
</dbReference>
<evidence type="ECO:0000256" key="8">
    <source>
        <dbReference type="ARBA" id="ARBA00022927"/>
    </source>
</evidence>
<dbReference type="PANTHER" id="PTHR34982">
    <property type="entry name" value="YOP PROTEINS TRANSLOCATION PROTEIN L"/>
    <property type="match status" value="1"/>
</dbReference>
<evidence type="ECO:0000313" key="13">
    <source>
        <dbReference type="Proteomes" id="UP000001225"/>
    </source>
</evidence>
<evidence type="ECO:0000256" key="4">
    <source>
        <dbReference type="ARBA" id="ARBA00016507"/>
    </source>
</evidence>
<dbReference type="PANTHER" id="PTHR34982:SF1">
    <property type="entry name" value="FLAGELLAR ASSEMBLY PROTEIN FLIH"/>
    <property type="match status" value="1"/>
</dbReference>
<evidence type="ECO:0000256" key="5">
    <source>
        <dbReference type="ARBA" id="ARBA00022448"/>
    </source>
</evidence>
<feature type="region of interest" description="Disordered" evidence="10">
    <location>
        <begin position="62"/>
        <end position="94"/>
    </location>
</feature>
<keyword evidence="7" id="KW-1005">Bacterial flagellum biogenesis</keyword>
<dbReference type="InterPro" id="IPR000563">
    <property type="entry name" value="Flag_FliH"/>
</dbReference>
<dbReference type="GO" id="GO:0005829">
    <property type="term" value="C:cytosol"/>
    <property type="evidence" value="ECO:0007669"/>
    <property type="project" value="TreeGrafter"/>
</dbReference>
<dbReference type="STRING" id="94624.Bpet2145"/>
<evidence type="ECO:0000313" key="12">
    <source>
        <dbReference type="EMBL" id="CAP42486.1"/>
    </source>
</evidence>
<keyword evidence="12" id="KW-0969">Cilium</keyword>
<sequence length="255" mass="27768">MSEGKTFPRNAGGITGALPRTAWRRWQMSSFDLPVEDAIEIVAPPPEPDPGPDPEELLREARAQAEAAGRREGLQQGREQGLREGRQTGHAEGLAAGREAGYQEGLTQGREQARQEALQLHALAESCGASLADLEARMGQALLTLALDIAGQILRTTLAEQPESMLAAVREVLHINPAATGAMRLWVHPADLELVRQHLADELREGHWRVLADESIARGGCRAETPYGDIDATLQTRWRRIAASLGRSVSWESEA</sequence>
<dbReference type="eggNOG" id="COG1317">
    <property type="taxonomic scope" value="Bacteria"/>
</dbReference>
<evidence type="ECO:0000256" key="10">
    <source>
        <dbReference type="SAM" id="MobiDB-lite"/>
    </source>
</evidence>
<feature type="compositionally biased region" description="Basic and acidic residues" evidence="10">
    <location>
        <begin position="62"/>
        <end position="73"/>
    </location>
</feature>
<keyword evidence="13" id="KW-1185">Reference proteome</keyword>
<keyword evidence="9" id="KW-1006">Bacterial flagellum protein export</keyword>
<dbReference type="GO" id="GO:0009288">
    <property type="term" value="C:bacterial-type flagellum"/>
    <property type="evidence" value="ECO:0007669"/>
    <property type="project" value="InterPro"/>
</dbReference>
<dbReference type="Pfam" id="PF02108">
    <property type="entry name" value="FliH"/>
    <property type="match status" value="1"/>
</dbReference>
<organism evidence="12 13">
    <name type="scientific">Bordetella petrii (strain ATCC BAA-461 / DSM 12804 / CCUG 43448 / CIP 107267 / Se-1111R)</name>
    <dbReference type="NCBI Taxonomy" id="340100"/>
    <lineage>
        <taxon>Bacteria</taxon>
        <taxon>Pseudomonadati</taxon>
        <taxon>Pseudomonadota</taxon>
        <taxon>Betaproteobacteria</taxon>
        <taxon>Burkholderiales</taxon>
        <taxon>Alcaligenaceae</taxon>
        <taxon>Bordetella</taxon>
    </lineage>
</organism>
<dbReference type="GO" id="GO:0071973">
    <property type="term" value="P:bacterial-type flagellum-dependent cell motility"/>
    <property type="evidence" value="ECO:0007669"/>
    <property type="project" value="InterPro"/>
</dbReference>
<keyword evidence="12" id="KW-0966">Cell projection</keyword>
<dbReference type="AlphaFoldDB" id="A9IKU2"/>
<dbReference type="GO" id="GO:0003774">
    <property type="term" value="F:cytoskeletal motor activity"/>
    <property type="evidence" value="ECO:0007669"/>
    <property type="project" value="InterPro"/>
</dbReference>
<dbReference type="KEGG" id="bpt:Bpet2145"/>